<feature type="domain" description="N-acetyltransferase" evidence="1">
    <location>
        <begin position="19"/>
        <end position="173"/>
    </location>
</feature>
<name>A0A0A5G0S8_9BACI</name>
<dbReference type="eggNOG" id="COG1670">
    <property type="taxonomic scope" value="Bacteria"/>
</dbReference>
<dbReference type="InterPro" id="IPR000182">
    <property type="entry name" value="GNAT_dom"/>
</dbReference>
<dbReference type="STRING" id="1385511.GCA_000425225_00041"/>
<evidence type="ECO:0000313" key="3">
    <source>
        <dbReference type="Proteomes" id="UP000030403"/>
    </source>
</evidence>
<reference evidence="2 3" key="1">
    <citation type="submission" date="2013-08" db="EMBL/GenBank/DDBJ databases">
        <authorList>
            <person name="Huang J."/>
            <person name="Wang G."/>
        </authorList>
    </citation>
    <scope>NUCLEOTIDE SEQUENCE [LARGE SCALE GENOMIC DNA]</scope>
    <source>
        <strain evidence="2 3">BH030004</strain>
    </source>
</reference>
<proteinExistence type="predicted"/>
<sequence>MTLQFVKLTEPNDTIVEAFNRWENDPKLVPFTRPSKNQEELEQPKEVTLEGLEKRLSDHDVFLIYQDDKLIGEMNYMVNPSHLYKNDEKTAWIGINIGEQEGRGKGVGYDAILYIEEQIKNAGINRVELGVFEFNEQAHKLYQKLGYKEITRISDLTYWDGKMWCDIRMEKYL</sequence>
<dbReference type="Pfam" id="PF00583">
    <property type="entry name" value="Acetyltransf_1"/>
    <property type="match status" value="1"/>
</dbReference>
<protein>
    <recommendedName>
        <fullName evidence="1">N-acetyltransferase domain-containing protein</fullName>
    </recommendedName>
</protein>
<keyword evidence="3" id="KW-1185">Reference proteome</keyword>
<dbReference type="RefSeq" id="WP_027445136.1">
    <property type="nucleotide sequence ID" value="NZ_AULJ01000001.1"/>
</dbReference>
<dbReference type="Gene3D" id="3.40.630.30">
    <property type="match status" value="1"/>
</dbReference>
<dbReference type="PROSITE" id="PS51186">
    <property type="entry name" value="GNAT"/>
    <property type="match status" value="1"/>
</dbReference>
<dbReference type="SUPFAM" id="SSF55729">
    <property type="entry name" value="Acyl-CoA N-acyltransferases (Nat)"/>
    <property type="match status" value="1"/>
</dbReference>
<accession>A0A0A5G0S8</accession>
<dbReference type="PANTHER" id="PTHR43415">
    <property type="entry name" value="SPERMIDINE N(1)-ACETYLTRANSFERASE"/>
    <property type="match status" value="1"/>
</dbReference>
<organism evidence="2 3">
    <name type="scientific">Pontibacillus marinus BH030004 = DSM 16465</name>
    <dbReference type="NCBI Taxonomy" id="1385511"/>
    <lineage>
        <taxon>Bacteria</taxon>
        <taxon>Bacillati</taxon>
        <taxon>Bacillota</taxon>
        <taxon>Bacilli</taxon>
        <taxon>Bacillales</taxon>
        <taxon>Bacillaceae</taxon>
        <taxon>Pontibacillus</taxon>
    </lineage>
</organism>
<dbReference type="OrthoDB" id="9795206at2"/>
<dbReference type="InterPro" id="IPR016181">
    <property type="entry name" value="Acyl_CoA_acyltransferase"/>
</dbReference>
<evidence type="ECO:0000313" key="2">
    <source>
        <dbReference type="EMBL" id="KGX85644.1"/>
    </source>
</evidence>
<gene>
    <name evidence="2" type="ORF">N783_14210</name>
</gene>
<evidence type="ECO:0000259" key="1">
    <source>
        <dbReference type="PROSITE" id="PS51186"/>
    </source>
</evidence>
<dbReference type="GO" id="GO:0016747">
    <property type="term" value="F:acyltransferase activity, transferring groups other than amino-acyl groups"/>
    <property type="evidence" value="ECO:0007669"/>
    <property type="project" value="InterPro"/>
</dbReference>
<dbReference type="EMBL" id="AVPF01000038">
    <property type="protein sequence ID" value="KGX85644.1"/>
    <property type="molecule type" value="Genomic_DNA"/>
</dbReference>
<dbReference type="Proteomes" id="UP000030403">
    <property type="component" value="Unassembled WGS sequence"/>
</dbReference>
<dbReference type="PANTHER" id="PTHR43415:SF3">
    <property type="entry name" value="GNAT-FAMILY ACETYLTRANSFERASE"/>
    <property type="match status" value="1"/>
</dbReference>
<comment type="caution">
    <text evidence="2">The sequence shown here is derived from an EMBL/GenBank/DDBJ whole genome shotgun (WGS) entry which is preliminary data.</text>
</comment>
<dbReference type="CDD" id="cd04301">
    <property type="entry name" value="NAT_SF"/>
    <property type="match status" value="1"/>
</dbReference>
<dbReference type="AlphaFoldDB" id="A0A0A5G0S8"/>